<dbReference type="Proteomes" id="UP001285441">
    <property type="component" value="Unassembled WGS sequence"/>
</dbReference>
<dbReference type="InterPro" id="IPR050114">
    <property type="entry name" value="UPF0173_UPF0282_UlaG_hydrolase"/>
</dbReference>
<name>A0AAE0P427_9PEZI</name>
<dbReference type="EMBL" id="JAULSW010000001">
    <property type="protein sequence ID" value="KAK3392929.1"/>
    <property type="molecule type" value="Genomic_DNA"/>
</dbReference>
<accession>A0AAE0P427</accession>
<dbReference type="InterPro" id="IPR036866">
    <property type="entry name" value="RibonucZ/Hydroxyglut_hydro"/>
</dbReference>
<keyword evidence="1" id="KW-0378">Hydrolase</keyword>
<gene>
    <name evidence="3" type="ORF">B0H63DRAFT_3582</name>
</gene>
<protein>
    <submittedName>
        <fullName evidence="3">Beta-lactamase superfamily domain-containing protein</fullName>
    </submittedName>
</protein>
<reference evidence="3" key="1">
    <citation type="journal article" date="2023" name="Mol. Phylogenet. Evol.">
        <title>Genome-scale phylogeny and comparative genomics of the fungal order Sordariales.</title>
        <authorList>
            <person name="Hensen N."/>
            <person name="Bonometti L."/>
            <person name="Westerberg I."/>
            <person name="Brannstrom I.O."/>
            <person name="Guillou S."/>
            <person name="Cros-Aarteil S."/>
            <person name="Calhoun S."/>
            <person name="Haridas S."/>
            <person name="Kuo A."/>
            <person name="Mondo S."/>
            <person name="Pangilinan J."/>
            <person name="Riley R."/>
            <person name="LaButti K."/>
            <person name="Andreopoulos B."/>
            <person name="Lipzen A."/>
            <person name="Chen C."/>
            <person name="Yan M."/>
            <person name="Daum C."/>
            <person name="Ng V."/>
            <person name="Clum A."/>
            <person name="Steindorff A."/>
            <person name="Ohm R.A."/>
            <person name="Martin F."/>
            <person name="Silar P."/>
            <person name="Natvig D.O."/>
            <person name="Lalanne C."/>
            <person name="Gautier V."/>
            <person name="Ament-Velasquez S.L."/>
            <person name="Kruys A."/>
            <person name="Hutchinson M.I."/>
            <person name="Powell A.J."/>
            <person name="Barry K."/>
            <person name="Miller A.N."/>
            <person name="Grigoriev I.V."/>
            <person name="Debuchy R."/>
            <person name="Gladieux P."/>
            <person name="Hiltunen Thoren M."/>
            <person name="Johannesson H."/>
        </authorList>
    </citation>
    <scope>NUCLEOTIDE SEQUENCE</scope>
    <source>
        <strain evidence="3">CBS 232.78</strain>
    </source>
</reference>
<evidence type="ECO:0000313" key="3">
    <source>
        <dbReference type="EMBL" id="KAK3392929.1"/>
    </source>
</evidence>
<dbReference type="GO" id="GO:0016787">
    <property type="term" value="F:hydrolase activity"/>
    <property type="evidence" value="ECO:0007669"/>
    <property type="project" value="UniProtKB-KW"/>
</dbReference>
<dbReference type="PANTHER" id="PTHR43546">
    <property type="entry name" value="UPF0173 METAL-DEPENDENT HYDROLASE MJ1163-RELATED"/>
    <property type="match status" value="1"/>
</dbReference>
<reference evidence="3" key="2">
    <citation type="submission" date="2023-06" db="EMBL/GenBank/DDBJ databases">
        <authorList>
            <consortium name="Lawrence Berkeley National Laboratory"/>
            <person name="Haridas S."/>
            <person name="Hensen N."/>
            <person name="Bonometti L."/>
            <person name="Westerberg I."/>
            <person name="Brannstrom I.O."/>
            <person name="Guillou S."/>
            <person name="Cros-Aarteil S."/>
            <person name="Calhoun S."/>
            <person name="Kuo A."/>
            <person name="Mondo S."/>
            <person name="Pangilinan J."/>
            <person name="Riley R."/>
            <person name="LaButti K."/>
            <person name="Andreopoulos B."/>
            <person name="Lipzen A."/>
            <person name="Chen C."/>
            <person name="Yanf M."/>
            <person name="Daum C."/>
            <person name="Ng V."/>
            <person name="Clum A."/>
            <person name="Steindorff A."/>
            <person name="Ohm R."/>
            <person name="Martin F."/>
            <person name="Silar P."/>
            <person name="Natvig D."/>
            <person name="Lalanne C."/>
            <person name="Gautier V."/>
            <person name="Ament-velasquez S.L."/>
            <person name="Kruys A."/>
            <person name="Hutchinson M.I."/>
            <person name="Powell A.J."/>
            <person name="Barry K."/>
            <person name="Miller A.N."/>
            <person name="Grigoriev I.V."/>
            <person name="Debuchy R."/>
            <person name="Gladieux P."/>
            <person name="Thoren M.H."/>
            <person name="Johannesson H."/>
        </authorList>
    </citation>
    <scope>NUCLEOTIDE SEQUENCE</scope>
    <source>
        <strain evidence="3">CBS 232.78</strain>
    </source>
</reference>
<organism evidence="3 4">
    <name type="scientific">Podospora didyma</name>
    <dbReference type="NCBI Taxonomy" id="330526"/>
    <lineage>
        <taxon>Eukaryota</taxon>
        <taxon>Fungi</taxon>
        <taxon>Dikarya</taxon>
        <taxon>Ascomycota</taxon>
        <taxon>Pezizomycotina</taxon>
        <taxon>Sordariomycetes</taxon>
        <taxon>Sordariomycetidae</taxon>
        <taxon>Sordariales</taxon>
        <taxon>Podosporaceae</taxon>
        <taxon>Podospora</taxon>
    </lineage>
</organism>
<keyword evidence="4" id="KW-1185">Reference proteome</keyword>
<dbReference type="Gene3D" id="3.60.15.10">
    <property type="entry name" value="Ribonuclease Z/Hydroxyacylglutathione hydrolase-like"/>
    <property type="match status" value="1"/>
</dbReference>
<feature type="domain" description="Metallo-beta-lactamase" evidence="2">
    <location>
        <begin position="29"/>
        <end position="231"/>
    </location>
</feature>
<evidence type="ECO:0000256" key="1">
    <source>
        <dbReference type="ARBA" id="ARBA00022801"/>
    </source>
</evidence>
<comment type="caution">
    <text evidence="3">The sequence shown here is derived from an EMBL/GenBank/DDBJ whole genome shotgun (WGS) entry which is preliminary data.</text>
</comment>
<evidence type="ECO:0000259" key="2">
    <source>
        <dbReference type="Pfam" id="PF12706"/>
    </source>
</evidence>
<dbReference type="Pfam" id="PF12706">
    <property type="entry name" value="Lactamase_B_2"/>
    <property type="match status" value="1"/>
</dbReference>
<evidence type="ECO:0000313" key="4">
    <source>
        <dbReference type="Proteomes" id="UP001285441"/>
    </source>
</evidence>
<proteinExistence type="predicted"/>
<dbReference type="InterPro" id="IPR001279">
    <property type="entry name" value="Metallo-B-lactamas"/>
</dbReference>
<dbReference type="AlphaFoldDB" id="A0AAE0P427"/>
<dbReference type="SUPFAM" id="SSF56281">
    <property type="entry name" value="Metallo-hydrolase/oxidoreductase"/>
    <property type="match status" value="1"/>
</dbReference>
<dbReference type="PANTHER" id="PTHR43546:SF9">
    <property type="entry name" value="L-ASCORBATE-6-PHOSPHATE LACTONASE ULAG-RELATED"/>
    <property type="match status" value="1"/>
</dbReference>
<sequence length="270" mass="28777">MAPTTSFNGPLSITHVGTATAIIHVDGVNFLTDPVFAAAGSEWDLGFITLKVSAPPALTPSQLPPIDAVLLSHEDHVDNLDELGRLLLDGRKVLTTVDGANKLAPRPGVQALKPWETISIPLGPHEFSITGTPCVHLPGGEVTGFVVTTPSFGVHAASGLPNAIYFSGDTIYLPELGPKIRERFHVAVALLNIGKATAPLPDGPMQITLDGAQASHLLRDLGADLLVPMHFESWGHFYEKREELAAAFEKEGIQDKVLWLEPGVKTEISA</sequence>